<evidence type="ECO:0000313" key="3">
    <source>
        <dbReference type="Proteomes" id="UP000662747"/>
    </source>
</evidence>
<dbReference type="InterPro" id="IPR035996">
    <property type="entry name" value="4pyrrol_Methylase_sf"/>
</dbReference>
<dbReference type="RefSeq" id="WP_206724003.1">
    <property type="nucleotide sequence ID" value="NZ_CP071090.1"/>
</dbReference>
<dbReference type="SUPFAM" id="SSF53790">
    <property type="entry name" value="Tetrapyrrole methylase"/>
    <property type="match status" value="1"/>
</dbReference>
<keyword evidence="3" id="KW-1185">Reference proteome</keyword>
<dbReference type="Gene3D" id="3.40.1010.10">
    <property type="entry name" value="Cobalt-precorrin-4 Transmethylase, Domain 1"/>
    <property type="match status" value="1"/>
</dbReference>
<protein>
    <recommendedName>
        <fullName evidence="1">Tetrapyrrole methylase domain-containing protein</fullName>
    </recommendedName>
</protein>
<organism evidence="2 3">
    <name type="scientific">Pyxidicoccus parkwayensis</name>
    <dbReference type="NCBI Taxonomy" id="2813578"/>
    <lineage>
        <taxon>Bacteria</taxon>
        <taxon>Pseudomonadati</taxon>
        <taxon>Myxococcota</taxon>
        <taxon>Myxococcia</taxon>
        <taxon>Myxococcales</taxon>
        <taxon>Cystobacterineae</taxon>
        <taxon>Myxococcaceae</taxon>
        <taxon>Pyxidicoccus</taxon>
    </lineage>
</organism>
<evidence type="ECO:0000259" key="1">
    <source>
        <dbReference type="Pfam" id="PF00590"/>
    </source>
</evidence>
<accession>A0ABX7NU37</accession>
<dbReference type="InterPro" id="IPR014777">
    <property type="entry name" value="4pyrrole_Mease_sub1"/>
</dbReference>
<proteinExistence type="predicted"/>
<gene>
    <name evidence="2" type="ORF">JY651_46165</name>
</gene>
<name>A0ABX7NU37_9BACT</name>
<reference evidence="2 3" key="1">
    <citation type="submission" date="2021-02" db="EMBL/GenBank/DDBJ databases">
        <title>De Novo genome assembly of isolated myxobacteria.</title>
        <authorList>
            <person name="Stevens D.C."/>
        </authorList>
    </citation>
    <scope>NUCLEOTIDE SEQUENCE [LARGE SCALE GENOMIC DNA]</scope>
    <source>
        <strain evidence="3">SCPEA02</strain>
    </source>
</reference>
<sequence>MATKGSLVIAGTGIQWAGQTTHAARTAIEAADRVLFAVADPWTVQWLRGLKPSAESLPYASGDTPRRLIYQEMVQRILAPVREGLRVCAVFYGHPGVLHDAAHAALRQARAEGLPARMLPGVSFLDCLYADLGVDPGQHGCQVHEATDFLIRGRAFDVHSPLVLSQIAAIGNPGFFDAANTERIQRGLRVLSEVLRRRYPASHEAIIYEAAVLPIHPPRMTRVTLEALATAAISDVSTLYVPPLGPAPVDEDMLALLGMSSGDGTIRSTLGGD</sequence>
<dbReference type="Proteomes" id="UP000662747">
    <property type="component" value="Chromosome"/>
</dbReference>
<dbReference type="Pfam" id="PF00590">
    <property type="entry name" value="TP_methylase"/>
    <property type="match status" value="1"/>
</dbReference>
<feature type="domain" description="Tetrapyrrole methylase" evidence="1">
    <location>
        <begin position="7"/>
        <end position="211"/>
    </location>
</feature>
<evidence type="ECO:0000313" key="2">
    <source>
        <dbReference type="EMBL" id="QSQ22427.1"/>
    </source>
</evidence>
<dbReference type="InterPro" id="IPR000878">
    <property type="entry name" value="4pyrrol_Mease"/>
</dbReference>
<dbReference type="EMBL" id="CP071090">
    <property type="protein sequence ID" value="QSQ22427.1"/>
    <property type="molecule type" value="Genomic_DNA"/>
</dbReference>
<dbReference type="CDD" id="cd19916">
    <property type="entry name" value="OphMA_like"/>
    <property type="match status" value="1"/>
</dbReference>